<dbReference type="Pfam" id="PF00989">
    <property type="entry name" value="PAS"/>
    <property type="match status" value="1"/>
</dbReference>
<protein>
    <recommendedName>
        <fullName evidence="1">cyclic-guanylate-specific phosphodiesterase</fullName>
        <ecNumber evidence="1">3.1.4.52</ecNumber>
    </recommendedName>
</protein>
<name>A0A369C0Q9_9GAMM</name>
<evidence type="ECO:0000259" key="5">
    <source>
        <dbReference type="PROSITE" id="PS50883"/>
    </source>
</evidence>
<evidence type="ECO:0000313" key="7">
    <source>
        <dbReference type="EMBL" id="RCX26386.1"/>
    </source>
</evidence>
<dbReference type="PANTHER" id="PTHR44757">
    <property type="entry name" value="DIGUANYLATE CYCLASE DGCP"/>
    <property type="match status" value="1"/>
</dbReference>
<dbReference type="SUPFAM" id="SSF141868">
    <property type="entry name" value="EAL domain-like"/>
    <property type="match status" value="1"/>
</dbReference>
<dbReference type="InterPro" id="IPR000700">
    <property type="entry name" value="PAS-assoc_C"/>
</dbReference>
<dbReference type="Gene3D" id="3.20.20.450">
    <property type="entry name" value="EAL domain"/>
    <property type="match status" value="1"/>
</dbReference>
<dbReference type="InterPro" id="IPR001610">
    <property type="entry name" value="PAC"/>
</dbReference>
<feature type="domain" description="PAC" evidence="4">
    <location>
        <begin position="387"/>
        <end position="441"/>
    </location>
</feature>
<dbReference type="SUPFAM" id="SSF55073">
    <property type="entry name" value="Nucleotide cyclase"/>
    <property type="match status" value="1"/>
</dbReference>
<feature type="domain" description="PAS" evidence="3">
    <location>
        <begin position="316"/>
        <end position="361"/>
    </location>
</feature>
<dbReference type="RefSeq" id="WP_114280801.1">
    <property type="nucleotide sequence ID" value="NZ_QPJY01000010.1"/>
</dbReference>
<keyword evidence="8" id="KW-1185">Reference proteome</keyword>
<evidence type="ECO:0000256" key="2">
    <source>
        <dbReference type="ARBA" id="ARBA00022636"/>
    </source>
</evidence>
<dbReference type="OrthoDB" id="7053140at2"/>
<evidence type="ECO:0000259" key="3">
    <source>
        <dbReference type="PROSITE" id="PS50112"/>
    </source>
</evidence>
<proteinExistence type="predicted"/>
<dbReference type="PROSITE" id="PS50883">
    <property type="entry name" value="EAL"/>
    <property type="match status" value="1"/>
</dbReference>
<dbReference type="InterPro" id="IPR052155">
    <property type="entry name" value="Biofilm_reg_signaling"/>
</dbReference>
<dbReference type="SMART" id="SM00086">
    <property type="entry name" value="PAC"/>
    <property type="match status" value="1"/>
</dbReference>
<dbReference type="FunFam" id="3.20.20.450:FF:000001">
    <property type="entry name" value="Cyclic di-GMP phosphodiesterase yahA"/>
    <property type="match status" value="1"/>
</dbReference>
<dbReference type="GO" id="GO:0006355">
    <property type="term" value="P:regulation of DNA-templated transcription"/>
    <property type="evidence" value="ECO:0007669"/>
    <property type="project" value="InterPro"/>
</dbReference>
<dbReference type="PROSITE" id="PS50887">
    <property type="entry name" value="GGDEF"/>
    <property type="match status" value="1"/>
</dbReference>
<dbReference type="NCBIfam" id="TIGR00229">
    <property type="entry name" value="sensory_box"/>
    <property type="match status" value="1"/>
</dbReference>
<comment type="caution">
    <text evidence="7">The sequence shown here is derived from an EMBL/GenBank/DDBJ whole genome shotgun (WGS) entry which is preliminary data.</text>
</comment>
<dbReference type="Pfam" id="PF00563">
    <property type="entry name" value="EAL"/>
    <property type="match status" value="1"/>
</dbReference>
<dbReference type="Gene3D" id="3.30.70.270">
    <property type="match status" value="1"/>
</dbReference>
<sequence>MRVLLLEGDTDRARQLGALVTGPEEARWSVVHEPDADAALARLGTEVFDLLLLNPACDEAAASPANTLRRLNAALPALPIVALCPGDGGGRTGGCVARGRGVVACLDRRLAENGAGLRRALEQVVSGSSRVTGEAGRLHRALVTLSQCNQALVRAPDEARLLERICQVAVGPGGYRMAWIGFAVEQPGRVVEPVAMAGHVEGYLERIQVRWDDSPLGQGPAGRAIRDGVPALVRYVHENPGFSPWREEALRRGYASVLALPLLHDGAVIGALCIYAGEPDAFDEGEVALLDELAADLSYGITALRTRAERQAADARMRVLSRALEQTADAVMITDAGGRIEFVNPAFTRITGYGAAEAVGQPASLLKSGRHKERFYAALWQDLAAGRTFQGTLINRRRDGSIYPEEKTITPLIDGSGAITHYISTGRDITRRLEDERLIRYLSSRDPLTGLPNRAAFLERIDPALRQEGEGGGGAAVVLLDVDRFKMINDTLGPGGADRLLRQLAERLGRVLRPGDMLARLGSDEFAILLGEVRTPEQAMSRVRRLQSVLASAFQLGGHELFISAGIGVSLYPHDGIDGAQLLGNAEAALHRARLQGRAGLRFYTADIDARAHEQLVLEADLRRALERRELRLHYQPQLDLQTGAVVAVEALLRWQCPRRGLVAPMEFIPLLEETGLIGPVGDWVLAEACRQASAWHDAGLPPLVIAVNLSPLQLEDGDLAQRLQRHLEQARLQPERLELEITETTLMRHGAGTLAMLESINRLGVQLALDDFGTGYSSLGYLTRFPLHTVKIDRSFVSQLPRHEYSVEVVRAIAGLAHGLGLTLVAEGVEQPGQVELLRELGCHRLQGFLFARPLPAEALSAWIAARN</sequence>
<dbReference type="SUPFAM" id="SSF55781">
    <property type="entry name" value="GAF domain-like"/>
    <property type="match status" value="1"/>
</dbReference>
<dbReference type="InterPro" id="IPR029787">
    <property type="entry name" value="Nucleotide_cyclase"/>
</dbReference>
<accession>A0A369C0Q9</accession>
<dbReference type="InterPro" id="IPR001633">
    <property type="entry name" value="EAL_dom"/>
</dbReference>
<dbReference type="PROSITE" id="PS50113">
    <property type="entry name" value="PAC"/>
    <property type="match status" value="1"/>
</dbReference>
<dbReference type="AlphaFoldDB" id="A0A369C0Q9"/>
<dbReference type="CDD" id="cd01949">
    <property type="entry name" value="GGDEF"/>
    <property type="match status" value="1"/>
</dbReference>
<dbReference type="CDD" id="cd00130">
    <property type="entry name" value="PAS"/>
    <property type="match status" value="1"/>
</dbReference>
<dbReference type="SMART" id="SM00091">
    <property type="entry name" value="PAS"/>
    <property type="match status" value="1"/>
</dbReference>
<evidence type="ECO:0000313" key="8">
    <source>
        <dbReference type="Proteomes" id="UP000252707"/>
    </source>
</evidence>
<dbReference type="SMART" id="SM00052">
    <property type="entry name" value="EAL"/>
    <property type="match status" value="1"/>
</dbReference>
<dbReference type="SMART" id="SM00065">
    <property type="entry name" value="GAF"/>
    <property type="match status" value="1"/>
</dbReference>
<dbReference type="Proteomes" id="UP000252707">
    <property type="component" value="Unassembled WGS sequence"/>
</dbReference>
<dbReference type="InterPro" id="IPR043128">
    <property type="entry name" value="Rev_trsase/Diguanyl_cyclase"/>
</dbReference>
<feature type="domain" description="GGDEF" evidence="6">
    <location>
        <begin position="473"/>
        <end position="606"/>
    </location>
</feature>
<dbReference type="GO" id="GO:0071111">
    <property type="term" value="F:cyclic-guanylate-specific phosphodiesterase activity"/>
    <property type="evidence" value="ECO:0007669"/>
    <property type="project" value="UniProtKB-EC"/>
</dbReference>
<dbReference type="InterPro" id="IPR013767">
    <property type="entry name" value="PAS_fold"/>
</dbReference>
<organism evidence="7 8">
    <name type="scientific">Thioalbus denitrificans</name>
    <dbReference type="NCBI Taxonomy" id="547122"/>
    <lineage>
        <taxon>Bacteria</taxon>
        <taxon>Pseudomonadati</taxon>
        <taxon>Pseudomonadota</taxon>
        <taxon>Gammaproteobacteria</taxon>
        <taxon>Chromatiales</taxon>
        <taxon>Ectothiorhodospiraceae</taxon>
        <taxon>Thioalbus</taxon>
    </lineage>
</organism>
<dbReference type="InterPro" id="IPR000014">
    <property type="entry name" value="PAS"/>
</dbReference>
<dbReference type="InterPro" id="IPR035965">
    <property type="entry name" value="PAS-like_dom_sf"/>
</dbReference>
<dbReference type="CDD" id="cd01948">
    <property type="entry name" value="EAL"/>
    <property type="match status" value="1"/>
</dbReference>
<dbReference type="SMART" id="SM00267">
    <property type="entry name" value="GGDEF"/>
    <property type="match status" value="1"/>
</dbReference>
<dbReference type="EC" id="3.1.4.52" evidence="1"/>
<evidence type="ECO:0000256" key="1">
    <source>
        <dbReference type="ARBA" id="ARBA00012282"/>
    </source>
</evidence>
<dbReference type="Gene3D" id="3.30.450.40">
    <property type="match status" value="1"/>
</dbReference>
<dbReference type="Pfam" id="PF00990">
    <property type="entry name" value="GGDEF"/>
    <property type="match status" value="1"/>
</dbReference>
<reference evidence="7 8" key="1">
    <citation type="submission" date="2018-07" db="EMBL/GenBank/DDBJ databases">
        <title>Genomic Encyclopedia of Type Strains, Phase IV (KMG-IV): sequencing the most valuable type-strain genomes for metagenomic binning, comparative biology and taxonomic classification.</title>
        <authorList>
            <person name="Goeker M."/>
        </authorList>
    </citation>
    <scope>NUCLEOTIDE SEQUENCE [LARGE SCALE GENOMIC DNA]</scope>
    <source>
        <strain evidence="7 8">DSM 26407</strain>
    </source>
</reference>
<dbReference type="SUPFAM" id="SSF55785">
    <property type="entry name" value="PYP-like sensor domain (PAS domain)"/>
    <property type="match status" value="1"/>
</dbReference>
<dbReference type="InterPro" id="IPR000160">
    <property type="entry name" value="GGDEF_dom"/>
</dbReference>
<dbReference type="PROSITE" id="PS50112">
    <property type="entry name" value="PAS"/>
    <property type="match status" value="1"/>
</dbReference>
<dbReference type="PANTHER" id="PTHR44757:SF2">
    <property type="entry name" value="BIOFILM ARCHITECTURE MAINTENANCE PROTEIN MBAA"/>
    <property type="match status" value="1"/>
</dbReference>
<keyword evidence="2" id="KW-0973">c-di-GMP</keyword>
<dbReference type="InterPro" id="IPR029016">
    <property type="entry name" value="GAF-like_dom_sf"/>
</dbReference>
<feature type="domain" description="EAL" evidence="5">
    <location>
        <begin position="615"/>
        <end position="869"/>
    </location>
</feature>
<evidence type="ECO:0000259" key="4">
    <source>
        <dbReference type="PROSITE" id="PS50113"/>
    </source>
</evidence>
<dbReference type="NCBIfam" id="TIGR00254">
    <property type="entry name" value="GGDEF"/>
    <property type="match status" value="1"/>
</dbReference>
<evidence type="ECO:0000259" key="6">
    <source>
        <dbReference type="PROSITE" id="PS50887"/>
    </source>
</evidence>
<dbReference type="InterPro" id="IPR003018">
    <property type="entry name" value="GAF"/>
</dbReference>
<dbReference type="InterPro" id="IPR035919">
    <property type="entry name" value="EAL_sf"/>
</dbReference>
<dbReference type="Gene3D" id="3.30.450.20">
    <property type="entry name" value="PAS domain"/>
    <property type="match status" value="1"/>
</dbReference>
<dbReference type="EMBL" id="QPJY01000010">
    <property type="protein sequence ID" value="RCX26386.1"/>
    <property type="molecule type" value="Genomic_DNA"/>
</dbReference>
<gene>
    <name evidence="7" type="ORF">DFQ59_11096</name>
</gene>
<dbReference type="Pfam" id="PF13185">
    <property type="entry name" value="GAF_2"/>
    <property type="match status" value="1"/>
</dbReference>